<organism evidence="1 2">
    <name type="scientific">Rhizopus azygosporus</name>
    <name type="common">Rhizopus microsporus var. azygosporus</name>
    <dbReference type="NCBI Taxonomy" id="86630"/>
    <lineage>
        <taxon>Eukaryota</taxon>
        <taxon>Fungi</taxon>
        <taxon>Fungi incertae sedis</taxon>
        <taxon>Mucoromycota</taxon>
        <taxon>Mucoromycotina</taxon>
        <taxon>Mucoromycetes</taxon>
        <taxon>Mucorales</taxon>
        <taxon>Mucorineae</taxon>
        <taxon>Rhizopodaceae</taxon>
        <taxon>Rhizopus</taxon>
    </lineage>
</organism>
<gene>
    <name evidence="1" type="ORF">CU097_009492</name>
</gene>
<name>A0A367JLC0_RHIAZ</name>
<comment type="caution">
    <text evidence="1">The sequence shown here is derived from an EMBL/GenBank/DDBJ whole genome shotgun (WGS) entry which is preliminary data.</text>
</comment>
<sequence length="111" mass="12432">MTTNNENMITSARKLLQNWKKIRKALSPKTDKVCSNIPNNINKDADFIIAQPTTVVINKNGNLVEISTAVIQSSISMKRKAEDVGDLINSGICTWRSLSKNKRRQSIKAFN</sequence>
<evidence type="ECO:0000313" key="1">
    <source>
        <dbReference type="EMBL" id="RCH90744.1"/>
    </source>
</evidence>
<keyword evidence="2" id="KW-1185">Reference proteome</keyword>
<proteinExistence type="predicted"/>
<reference evidence="1 2" key="1">
    <citation type="journal article" date="2018" name="G3 (Bethesda)">
        <title>Phylogenetic and Phylogenomic Definition of Rhizopus Species.</title>
        <authorList>
            <person name="Gryganskyi A.P."/>
            <person name="Golan J."/>
            <person name="Dolatabadi S."/>
            <person name="Mondo S."/>
            <person name="Robb S."/>
            <person name="Idnurm A."/>
            <person name="Muszewska A."/>
            <person name="Steczkiewicz K."/>
            <person name="Masonjones S."/>
            <person name="Liao H.L."/>
            <person name="Gajdeczka M.T."/>
            <person name="Anike F."/>
            <person name="Vuek A."/>
            <person name="Anishchenko I.M."/>
            <person name="Voigt K."/>
            <person name="de Hoog G.S."/>
            <person name="Smith M.E."/>
            <person name="Heitman J."/>
            <person name="Vilgalys R."/>
            <person name="Stajich J.E."/>
        </authorList>
    </citation>
    <scope>NUCLEOTIDE SEQUENCE [LARGE SCALE GENOMIC DNA]</scope>
    <source>
        <strain evidence="1 2">CBS 357.93</strain>
    </source>
</reference>
<dbReference type="Proteomes" id="UP000252139">
    <property type="component" value="Unassembled WGS sequence"/>
</dbReference>
<evidence type="ECO:0000313" key="2">
    <source>
        <dbReference type="Proteomes" id="UP000252139"/>
    </source>
</evidence>
<protein>
    <submittedName>
        <fullName evidence="1">Uncharacterized protein</fullName>
    </submittedName>
</protein>
<accession>A0A367JLC0</accession>
<dbReference type="AlphaFoldDB" id="A0A367JLC0"/>
<dbReference type="EMBL" id="PJQL01001074">
    <property type="protein sequence ID" value="RCH90744.1"/>
    <property type="molecule type" value="Genomic_DNA"/>
</dbReference>